<gene>
    <name evidence="1" type="ORF">LPJ64_005932</name>
</gene>
<sequence>MNRNDGRFHMHSSSHSLSGTVNRVSMAASFETASTANTSEDSSSSSSGGSLDSAGCLLQLSKMHVNTYANQAIHAAAALVRQRFSRSDAALVLEKLLAVFGNATQKIPAEHAVDLIWQLGIELPESGLVPEDDSGRIRMLQFLYTWATRIVPVLHLQPSECPARTCDLAMLSSWIALQRRRHAKSKGPFWNGRMPSAAEIVVAPFADLVLHSNIIPDSQEFGSLAVWLAAIRALPQLADTLI</sequence>
<reference evidence="1" key="1">
    <citation type="submission" date="2022-07" db="EMBL/GenBank/DDBJ databases">
        <title>Phylogenomic reconstructions and comparative analyses of Kickxellomycotina fungi.</title>
        <authorList>
            <person name="Reynolds N.K."/>
            <person name="Stajich J.E."/>
            <person name="Barry K."/>
            <person name="Grigoriev I.V."/>
            <person name="Crous P."/>
            <person name="Smith M.E."/>
        </authorList>
    </citation>
    <scope>NUCLEOTIDE SEQUENCE</scope>
    <source>
        <strain evidence="1">NBRC 105413</strain>
    </source>
</reference>
<dbReference type="Proteomes" id="UP001145021">
    <property type="component" value="Unassembled WGS sequence"/>
</dbReference>
<dbReference type="SUPFAM" id="SSF47616">
    <property type="entry name" value="GST C-terminal domain-like"/>
    <property type="match status" value="1"/>
</dbReference>
<comment type="caution">
    <text evidence="1">The sequence shown here is derived from an EMBL/GenBank/DDBJ whole genome shotgun (WGS) entry which is preliminary data.</text>
</comment>
<keyword evidence="2" id="KW-1185">Reference proteome</keyword>
<accession>A0A9W7XG97</accession>
<organism evidence="1 2">
    <name type="scientific">Coemansia asiatica</name>
    <dbReference type="NCBI Taxonomy" id="1052880"/>
    <lineage>
        <taxon>Eukaryota</taxon>
        <taxon>Fungi</taxon>
        <taxon>Fungi incertae sedis</taxon>
        <taxon>Zoopagomycota</taxon>
        <taxon>Kickxellomycotina</taxon>
        <taxon>Kickxellomycetes</taxon>
        <taxon>Kickxellales</taxon>
        <taxon>Kickxellaceae</taxon>
        <taxon>Coemansia</taxon>
    </lineage>
</organism>
<evidence type="ECO:0000313" key="1">
    <source>
        <dbReference type="EMBL" id="KAJ1642195.1"/>
    </source>
</evidence>
<proteinExistence type="predicted"/>
<dbReference type="EMBL" id="JANBOH010000452">
    <property type="protein sequence ID" value="KAJ1642195.1"/>
    <property type="molecule type" value="Genomic_DNA"/>
</dbReference>
<dbReference type="AlphaFoldDB" id="A0A9W7XG97"/>
<name>A0A9W7XG97_9FUNG</name>
<dbReference type="InterPro" id="IPR036282">
    <property type="entry name" value="Glutathione-S-Trfase_C_sf"/>
</dbReference>
<evidence type="ECO:0000313" key="2">
    <source>
        <dbReference type="Proteomes" id="UP001145021"/>
    </source>
</evidence>
<protein>
    <submittedName>
        <fullName evidence="1">Uncharacterized protein</fullName>
    </submittedName>
</protein>